<reference evidence="3 4" key="1">
    <citation type="submission" date="2018-08" db="EMBL/GenBank/DDBJ databases">
        <title>Thalassotalea euphylliae genome.</title>
        <authorList>
            <person name="Summers S."/>
            <person name="Rice S.A."/>
            <person name="Freckelton M.L."/>
            <person name="Nedved B.T."/>
            <person name="Hadfield M.G."/>
        </authorList>
    </citation>
    <scope>NUCLEOTIDE SEQUENCE [LARGE SCALE GENOMIC DNA]</scope>
    <source>
        <strain evidence="3 4">H1</strain>
    </source>
</reference>
<dbReference type="AlphaFoldDB" id="A0A3E0TKU1"/>
<feature type="domain" description="Serine aminopeptidase S33" evidence="2">
    <location>
        <begin position="67"/>
        <end position="130"/>
    </location>
</feature>
<dbReference type="OrthoDB" id="6313977at2"/>
<keyword evidence="1" id="KW-0732">Signal</keyword>
<dbReference type="InterPro" id="IPR029058">
    <property type="entry name" value="AB_hydrolase_fold"/>
</dbReference>
<proteinExistence type="predicted"/>
<accession>A0A3E0TKU1</accession>
<organism evidence="3 4">
    <name type="scientific">Thalassotalea euphylliae</name>
    <dbReference type="NCBI Taxonomy" id="1655234"/>
    <lineage>
        <taxon>Bacteria</taxon>
        <taxon>Pseudomonadati</taxon>
        <taxon>Pseudomonadota</taxon>
        <taxon>Gammaproteobacteria</taxon>
        <taxon>Alteromonadales</taxon>
        <taxon>Colwelliaceae</taxon>
        <taxon>Thalassotalea</taxon>
    </lineage>
</organism>
<feature type="chain" id="PRO_5017674135" description="Serine aminopeptidase S33 domain-containing protein" evidence="1">
    <location>
        <begin position="25"/>
        <end position="264"/>
    </location>
</feature>
<dbReference type="Gene3D" id="3.40.50.1820">
    <property type="entry name" value="alpha/beta hydrolase"/>
    <property type="match status" value="1"/>
</dbReference>
<comment type="caution">
    <text evidence="3">The sequence shown here is derived from an EMBL/GenBank/DDBJ whole genome shotgun (WGS) entry which is preliminary data.</text>
</comment>
<evidence type="ECO:0000256" key="1">
    <source>
        <dbReference type="SAM" id="SignalP"/>
    </source>
</evidence>
<name>A0A3E0TKU1_9GAMM</name>
<dbReference type="InterPro" id="IPR022742">
    <property type="entry name" value="Hydrolase_4"/>
</dbReference>
<evidence type="ECO:0000313" key="3">
    <source>
        <dbReference type="EMBL" id="REL25181.1"/>
    </source>
</evidence>
<evidence type="ECO:0000313" key="4">
    <source>
        <dbReference type="Proteomes" id="UP000256478"/>
    </source>
</evidence>
<sequence>MKLTVLIKMSLLVLLLLSKGQAKQTQPLAEDFSEGTNAETSVAIVTKDKFTLNADYLPGLPKSDGFLVLHGCQTDRQALRPVADLLAEQGHHVLLLDLRGFGESISVQYSHEKIKRATKDMIKYQQKMAQLTAYWEDDVLSAYRFLAGKIAKANNISILSVGCSAPYAVTTADQMYVANMAFLSPDMDYATKERYKNLRDIASFFISSVHHIESYQTAQELFEWNGHDRSTMLLYKGNYSGAQLLRRHQSLAIDIGHWLSERAK</sequence>
<protein>
    <recommendedName>
        <fullName evidence="2">Serine aminopeptidase S33 domain-containing protein</fullName>
    </recommendedName>
</protein>
<dbReference type="RefSeq" id="WP_116006344.1">
    <property type="nucleotide sequence ID" value="NZ_QUOU01000001.1"/>
</dbReference>
<dbReference type="SUPFAM" id="SSF53474">
    <property type="entry name" value="alpha/beta-Hydrolases"/>
    <property type="match status" value="2"/>
</dbReference>
<evidence type="ECO:0000259" key="2">
    <source>
        <dbReference type="Pfam" id="PF12146"/>
    </source>
</evidence>
<dbReference type="Pfam" id="PF12146">
    <property type="entry name" value="Hydrolase_4"/>
    <property type="match status" value="1"/>
</dbReference>
<dbReference type="Proteomes" id="UP000256478">
    <property type="component" value="Unassembled WGS sequence"/>
</dbReference>
<dbReference type="EMBL" id="QUOU01000001">
    <property type="protein sequence ID" value="REL25181.1"/>
    <property type="molecule type" value="Genomic_DNA"/>
</dbReference>
<gene>
    <name evidence="3" type="ORF">DXX93_00500</name>
</gene>
<feature type="signal peptide" evidence="1">
    <location>
        <begin position="1"/>
        <end position="24"/>
    </location>
</feature>